<evidence type="ECO:0000313" key="3">
    <source>
        <dbReference type="Proteomes" id="UP000636709"/>
    </source>
</evidence>
<feature type="region of interest" description="Disordered" evidence="1">
    <location>
        <begin position="1"/>
        <end position="31"/>
    </location>
</feature>
<dbReference type="AlphaFoldDB" id="A0A835FE72"/>
<comment type="caution">
    <text evidence="2">The sequence shown here is derived from an EMBL/GenBank/DDBJ whole genome shotgun (WGS) entry which is preliminary data.</text>
</comment>
<feature type="compositionally biased region" description="Low complexity" evidence="1">
    <location>
        <begin position="1"/>
        <end position="15"/>
    </location>
</feature>
<keyword evidence="3" id="KW-1185">Reference proteome</keyword>
<name>A0A835FE72_9POAL</name>
<protein>
    <submittedName>
        <fullName evidence="2">Uncharacterized protein</fullName>
    </submittedName>
</protein>
<organism evidence="2 3">
    <name type="scientific">Digitaria exilis</name>
    <dbReference type="NCBI Taxonomy" id="1010633"/>
    <lineage>
        <taxon>Eukaryota</taxon>
        <taxon>Viridiplantae</taxon>
        <taxon>Streptophyta</taxon>
        <taxon>Embryophyta</taxon>
        <taxon>Tracheophyta</taxon>
        <taxon>Spermatophyta</taxon>
        <taxon>Magnoliopsida</taxon>
        <taxon>Liliopsida</taxon>
        <taxon>Poales</taxon>
        <taxon>Poaceae</taxon>
        <taxon>PACMAD clade</taxon>
        <taxon>Panicoideae</taxon>
        <taxon>Panicodae</taxon>
        <taxon>Paniceae</taxon>
        <taxon>Anthephorinae</taxon>
        <taxon>Digitaria</taxon>
    </lineage>
</organism>
<gene>
    <name evidence="2" type="ORF">HU200_013274</name>
</gene>
<reference evidence="2" key="1">
    <citation type="submission" date="2020-07" db="EMBL/GenBank/DDBJ databases">
        <title>Genome sequence and genetic diversity analysis of an under-domesticated orphan crop, white fonio (Digitaria exilis).</title>
        <authorList>
            <person name="Bennetzen J.L."/>
            <person name="Chen S."/>
            <person name="Ma X."/>
            <person name="Wang X."/>
            <person name="Yssel A.E.J."/>
            <person name="Chaluvadi S.R."/>
            <person name="Johnson M."/>
            <person name="Gangashetty P."/>
            <person name="Hamidou F."/>
            <person name="Sanogo M.D."/>
            <person name="Zwaenepoel A."/>
            <person name="Wallace J."/>
            <person name="Van De Peer Y."/>
            <person name="Van Deynze A."/>
        </authorList>
    </citation>
    <scope>NUCLEOTIDE SEQUENCE</scope>
    <source>
        <tissue evidence="2">Leaves</tissue>
    </source>
</reference>
<sequence length="80" mass="8599">MLGSPTTSRSSNPRSRMSRRWLPLSRGARPGTGCLPYGSLVSRSSCMKPTTWSTSSTTAGSRIRLMKVGLLGIISTKARV</sequence>
<evidence type="ECO:0000256" key="1">
    <source>
        <dbReference type="SAM" id="MobiDB-lite"/>
    </source>
</evidence>
<accession>A0A835FE72</accession>
<evidence type="ECO:0000313" key="2">
    <source>
        <dbReference type="EMBL" id="KAF8747221.1"/>
    </source>
</evidence>
<proteinExistence type="predicted"/>
<dbReference type="Proteomes" id="UP000636709">
    <property type="component" value="Unassembled WGS sequence"/>
</dbReference>
<dbReference type="EMBL" id="JACEFO010001149">
    <property type="protein sequence ID" value="KAF8747221.1"/>
    <property type="molecule type" value="Genomic_DNA"/>
</dbReference>